<dbReference type="OrthoDB" id="1716479at2"/>
<dbReference type="PROSITE" id="PS51782">
    <property type="entry name" value="LYSM"/>
    <property type="match status" value="1"/>
</dbReference>
<feature type="chain" id="PRO_5039492229" description="LysM domain-containing protein" evidence="1">
    <location>
        <begin position="24"/>
        <end position="89"/>
    </location>
</feature>
<feature type="signal peptide" evidence="1">
    <location>
        <begin position="1"/>
        <end position="23"/>
    </location>
</feature>
<dbReference type="KEGG" id="eac:EAL2_c12910"/>
<dbReference type="HOGENOM" id="CLU_136034_3_2_9"/>
<dbReference type="Proteomes" id="UP000019591">
    <property type="component" value="Chromosome"/>
</dbReference>
<dbReference type="Pfam" id="PF01476">
    <property type="entry name" value="LysM"/>
    <property type="match status" value="1"/>
</dbReference>
<dbReference type="SUPFAM" id="SSF54106">
    <property type="entry name" value="LysM domain"/>
    <property type="match status" value="1"/>
</dbReference>
<dbReference type="PATRIC" id="fig|1286171.3.peg.1240"/>
<sequence>MKRKYVYIILLSSLSMNVFNIFAQGRQDIGMLETKQVVVMDGDTLWGIAEKNMDDDTDIRDYIYQIQELNEMNGANLIPGETIIVPAAQ</sequence>
<organism evidence="3 4">
    <name type="scientific">Peptoclostridium acidaminophilum DSM 3953</name>
    <dbReference type="NCBI Taxonomy" id="1286171"/>
    <lineage>
        <taxon>Bacteria</taxon>
        <taxon>Bacillati</taxon>
        <taxon>Bacillota</taxon>
        <taxon>Clostridia</taxon>
        <taxon>Peptostreptococcales</taxon>
        <taxon>Peptoclostridiaceae</taxon>
        <taxon>Peptoclostridium</taxon>
    </lineage>
</organism>
<evidence type="ECO:0000313" key="4">
    <source>
        <dbReference type="Proteomes" id="UP000019591"/>
    </source>
</evidence>
<dbReference type="STRING" id="1286171.EAL2_c12910"/>
<feature type="domain" description="LysM" evidence="2">
    <location>
        <begin position="35"/>
        <end position="85"/>
    </location>
</feature>
<evidence type="ECO:0000256" key="1">
    <source>
        <dbReference type="SAM" id="SignalP"/>
    </source>
</evidence>
<dbReference type="InterPro" id="IPR036779">
    <property type="entry name" value="LysM_dom_sf"/>
</dbReference>
<reference evidence="3 4" key="1">
    <citation type="journal article" date="2014" name="Genome Announc.">
        <title>Complete Genome Sequence of Amino Acid-Utilizing Eubacterium acidaminophilum al-2 (DSM 3953).</title>
        <authorList>
            <person name="Poehlein A."/>
            <person name="Andreesen J.R."/>
            <person name="Daniel R."/>
        </authorList>
    </citation>
    <scope>NUCLEOTIDE SEQUENCE [LARGE SCALE GENOMIC DNA]</scope>
    <source>
        <strain evidence="3 4">DSM 3953</strain>
    </source>
</reference>
<dbReference type="AlphaFoldDB" id="W8U6P7"/>
<keyword evidence="1" id="KW-0732">Signal</keyword>
<dbReference type="InterPro" id="IPR018392">
    <property type="entry name" value="LysM"/>
</dbReference>
<protein>
    <recommendedName>
        <fullName evidence="2">LysM domain-containing protein</fullName>
    </recommendedName>
</protein>
<name>W8U6P7_PEPAC</name>
<dbReference type="EMBL" id="CP007452">
    <property type="protein sequence ID" value="AHM56586.1"/>
    <property type="molecule type" value="Genomic_DNA"/>
</dbReference>
<accession>W8U6P7</accession>
<evidence type="ECO:0000259" key="2">
    <source>
        <dbReference type="PROSITE" id="PS51782"/>
    </source>
</evidence>
<keyword evidence="4" id="KW-1185">Reference proteome</keyword>
<evidence type="ECO:0000313" key="3">
    <source>
        <dbReference type="EMBL" id="AHM56586.1"/>
    </source>
</evidence>
<proteinExistence type="predicted"/>
<dbReference type="Gene3D" id="3.10.350.10">
    <property type="entry name" value="LysM domain"/>
    <property type="match status" value="1"/>
</dbReference>
<gene>
    <name evidence="3" type="ORF">EAL2_c12910</name>
</gene>
<dbReference type="CDD" id="cd00118">
    <property type="entry name" value="LysM"/>
    <property type="match status" value="1"/>
</dbReference>
<dbReference type="RefSeq" id="WP_025435575.1">
    <property type="nucleotide sequence ID" value="NZ_CP007452.1"/>
</dbReference>